<dbReference type="InterPro" id="IPR032293">
    <property type="entry name" value="DUF4840"/>
</dbReference>
<accession>A0A6G1VQ15</accession>
<evidence type="ECO:0000313" key="2">
    <source>
        <dbReference type="EMBL" id="MQP15655.1"/>
    </source>
</evidence>
<feature type="chain" id="PRO_5026355043" evidence="1">
    <location>
        <begin position="24"/>
        <end position="221"/>
    </location>
</feature>
<proteinExistence type="predicted"/>
<dbReference type="AlphaFoldDB" id="A0A6G1VQ15"/>
<protein>
    <submittedName>
        <fullName evidence="2">DUF4840 domain-containing protein</fullName>
    </submittedName>
</protein>
<reference evidence="2 3" key="1">
    <citation type="submission" date="2019-09" db="EMBL/GenBank/DDBJ databases">
        <title>Distinct polysaccharide growth profiles of human intestinal Prevotella copri isolates.</title>
        <authorList>
            <person name="Fehlner-Peach H."/>
            <person name="Magnabosco C."/>
            <person name="Raghavan V."/>
            <person name="Scher J.U."/>
            <person name="Tett A."/>
            <person name="Cox L.M."/>
            <person name="Gottsegen C."/>
            <person name="Watters A."/>
            <person name="Wiltshire- Gordon J.D."/>
            <person name="Segata N."/>
            <person name="Bonneau R."/>
            <person name="Littman D.R."/>
        </authorList>
    </citation>
    <scope>NUCLEOTIDE SEQUENCE [LARGE SCALE GENOMIC DNA]</scope>
    <source>
        <strain evidence="3">iAA917</strain>
    </source>
</reference>
<dbReference type="OrthoDB" id="1082643at2"/>
<dbReference type="EMBL" id="VZAH01000154">
    <property type="protein sequence ID" value="MQP15655.1"/>
    <property type="molecule type" value="Genomic_DNA"/>
</dbReference>
<dbReference type="Pfam" id="PF16128">
    <property type="entry name" value="DUF4840"/>
    <property type="match status" value="1"/>
</dbReference>
<comment type="caution">
    <text evidence="2">The sequence shown here is derived from an EMBL/GenBank/DDBJ whole genome shotgun (WGS) entry which is preliminary data.</text>
</comment>
<name>A0A6G1VQ15_9BACT</name>
<evidence type="ECO:0000256" key="1">
    <source>
        <dbReference type="SAM" id="SignalP"/>
    </source>
</evidence>
<evidence type="ECO:0000313" key="3">
    <source>
        <dbReference type="Proteomes" id="UP000477980"/>
    </source>
</evidence>
<keyword evidence="1" id="KW-0732">Signal</keyword>
<dbReference type="PROSITE" id="PS51257">
    <property type="entry name" value="PROKAR_LIPOPROTEIN"/>
    <property type="match status" value="1"/>
</dbReference>
<feature type="signal peptide" evidence="1">
    <location>
        <begin position="1"/>
        <end position="23"/>
    </location>
</feature>
<sequence length="221" mass="24611">MKKITLFSILAVLFAAMSFTSCNTDGDNGMNFLTPDQQKSFQYAMAAGSYTDMVVLYEKKNDANVKNQTDSVNSSVGISMTGDSTMSISNFPIAAIAEHISNKDLSQAIAKVAPRTITCKYNVMPNSTSEVAYYIACPNVIELNLAYGADNKSHKVQLVFYPNQNYYGYCTLKDPRKLGFQFYLYQIWVDGALTSYIKNSINSNYSIVAFAVRNKWKKTGK</sequence>
<dbReference type="RefSeq" id="WP_153091165.1">
    <property type="nucleotide sequence ID" value="NZ_VZAH01000154.1"/>
</dbReference>
<dbReference type="Proteomes" id="UP000477980">
    <property type="component" value="Unassembled WGS sequence"/>
</dbReference>
<organism evidence="2 3">
    <name type="scientific">Segatella copri</name>
    <dbReference type="NCBI Taxonomy" id="165179"/>
    <lineage>
        <taxon>Bacteria</taxon>
        <taxon>Pseudomonadati</taxon>
        <taxon>Bacteroidota</taxon>
        <taxon>Bacteroidia</taxon>
        <taxon>Bacteroidales</taxon>
        <taxon>Prevotellaceae</taxon>
        <taxon>Segatella</taxon>
    </lineage>
</organism>
<gene>
    <name evidence="2" type="ORF">F7D25_14895</name>
</gene>